<feature type="compositionally biased region" description="Low complexity" evidence="6">
    <location>
        <begin position="26"/>
        <end position="61"/>
    </location>
</feature>
<name>A0A6J1TTA7_9SAUR</name>
<feature type="region of interest" description="Disordered" evidence="6">
    <location>
        <begin position="1"/>
        <end position="81"/>
    </location>
</feature>
<dbReference type="GeneID" id="113409760"/>
<dbReference type="CTD" id="150082"/>
<dbReference type="PANTHER" id="PTHR16650:SF9">
    <property type="entry name" value="LEBERCILIN-LIKE PROTEIN"/>
    <property type="match status" value="1"/>
</dbReference>
<proteinExistence type="inferred from homology"/>
<evidence type="ECO:0000256" key="6">
    <source>
        <dbReference type="SAM" id="MobiDB-lite"/>
    </source>
</evidence>
<accession>A0A6J1TTA7</accession>
<organism evidence="8 9">
    <name type="scientific">Notechis scutatus</name>
    <name type="common">mainland tiger snake</name>
    <dbReference type="NCBI Taxonomy" id="8663"/>
    <lineage>
        <taxon>Eukaryota</taxon>
        <taxon>Metazoa</taxon>
        <taxon>Chordata</taxon>
        <taxon>Craniata</taxon>
        <taxon>Vertebrata</taxon>
        <taxon>Euteleostomi</taxon>
        <taxon>Lepidosauria</taxon>
        <taxon>Squamata</taxon>
        <taxon>Bifurcata</taxon>
        <taxon>Unidentata</taxon>
        <taxon>Episquamata</taxon>
        <taxon>Toxicofera</taxon>
        <taxon>Serpentes</taxon>
        <taxon>Colubroidea</taxon>
        <taxon>Elapidae</taxon>
        <taxon>Hydrophiinae</taxon>
        <taxon>Notechis</taxon>
    </lineage>
</organism>
<keyword evidence="8" id="KW-1185">Reference proteome</keyword>
<dbReference type="RefSeq" id="XP_026519718.1">
    <property type="nucleotide sequence ID" value="XM_026663933.1"/>
</dbReference>
<feature type="compositionally biased region" description="Low complexity" evidence="6">
    <location>
        <begin position="103"/>
        <end position="112"/>
    </location>
</feature>
<evidence type="ECO:0000259" key="7">
    <source>
        <dbReference type="Pfam" id="PF15619"/>
    </source>
</evidence>
<dbReference type="Pfam" id="PF15619">
    <property type="entry name" value="Lebercilin"/>
    <property type="match status" value="1"/>
</dbReference>
<dbReference type="GO" id="GO:0005930">
    <property type="term" value="C:axoneme"/>
    <property type="evidence" value="ECO:0007669"/>
    <property type="project" value="TreeGrafter"/>
</dbReference>
<comment type="similarity">
    <text evidence="1">Belongs to the LCA5 family.</text>
</comment>
<evidence type="ECO:0000313" key="9">
    <source>
        <dbReference type="RefSeq" id="XP_026519718.1"/>
    </source>
</evidence>
<dbReference type="AlphaFoldDB" id="A0A6J1TTA7"/>
<protein>
    <recommendedName>
        <fullName evidence="3">Lebercilin-like protein</fullName>
    </recommendedName>
    <alternativeName>
        <fullName evidence="4">Leber congenital amaurosis 5-like protein</fullName>
    </alternativeName>
</protein>
<dbReference type="Proteomes" id="UP000504612">
    <property type="component" value="Unplaced"/>
</dbReference>
<feature type="region of interest" description="Disordered" evidence="6">
    <location>
        <begin position="103"/>
        <end position="123"/>
    </location>
</feature>
<evidence type="ECO:0000313" key="8">
    <source>
        <dbReference type="Proteomes" id="UP000504612"/>
    </source>
</evidence>
<reference evidence="9" key="1">
    <citation type="submission" date="2025-08" db="UniProtKB">
        <authorList>
            <consortium name="RefSeq"/>
        </authorList>
    </citation>
    <scope>IDENTIFICATION</scope>
</reference>
<evidence type="ECO:0000256" key="1">
    <source>
        <dbReference type="ARBA" id="ARBA00010229"/>
    </source>
</evidence>
<dbReference type="GO" id="GO:0042073">
    <property type="term" value="P:intraciliary transport"/>
    <property type="evidence" value="ECO:0007669"/>
    <property type="project" value="TreeGrafter"/>
</dbReference>
<sequence length="657" mass="74878">MASHDTALHPTIQEDKTSGQCRKSRSSNNSGRLSKSSNNSQDSNGSKSSSQSGSAQFSYSNDFRDNASRTAVNGSKDSICSEENSCGTSQKYYHEDFLSGSSKTSLSEESGSCTIPLPQTPETKEWNLPEKKKKNDPHTKVICHLGFFFNAGGKTLPKKKPPQKTTFITNHTFNAQEKNNMAYRLLSARDHKIKELKNEAAVLQNKLKTFTTENKILKRLQSRHLKAISKYENAEINLPDLLATRSSEVQTMRAHLRTSQEEERRASKKLRDVQAQFLKTTDSLRALQKLSGDKKLEEREQLQFKLTSLTQKLEACDKKTQDLEKQLSSNTVSFRHQLSVEKKKIIEAQSIRANLQVEVKSLKLKLQEKQRELSITNIYAHRMHKGQPEKGDSSSSPKVVKVNKAIQVNISLNARKLQKPEPEEMKANIGVEEFFNMAENVTPETEVHLCEKLPVHISNQTFMGLQSEETCPRVEKNIHPENTERQKNRRERQGLDLLKEEFEKLQTEPSFLLTPCVQPKENNLEDVTVEKQENKDEAKEAVCHKLTRHRTTSTFKKQYVFSEAIQNLHQGYPSTGPLVNPKRPSSRRSRNWQQGETGDFVEDSVSSYEPSFAKFPKERQKDNPSTLSEENSPKIPPEKKRLLLEKLFGPNRILNTK</sequence>
<feature type="domain" description="Lebercilin" evidence="7">
    <location>
        <begin position="183"/>
        <end position="373"/>
    </location>
</feature>
<dbReference type="InterPro" id="IPR028933">
    <property type="entry name" value="Lebercilin_dom"/>
</dbReference>
<feature type="coiled-coil region" evidence="5">
    <location>
        <begin position="186"/>
        <end position="326"/>
    </location>
</feature>
<feature type="region of interest" description="Disordered" evidence="6">
    <location>
        <begin position="570"/>
        <end position="642"/>
    </location>
</feature>
<dbReference type="KEGG" id="nss:113409760"/>
<dbReference type="PANTHER" id="PTHR16650">
    <property type="entry name" value="C21ORF13-RELATED"/>
    <property type="match status" value="1"/>
</dbReference>
<feature type="compositionally biased region" description="Polar residues" evidence="6">
    <location>
        <begin position="68"/>
        <end position="81"/>
    </location>
</feature>
<evidence type="ECO:0000256" key="2">
    <source>
        <dbReference type="ARBA" id="ARBA00023054"/>
    </source>
</evidence>
<dbReference type="InterPro" id="IPR026188">
    <property type="entry name" value="Lebercilin-like"/>
</dbReference>
<evidence type="ECO:0000256" key="4">
    <source>
        <dbReference type="ARBA" id="ARBA00041402"/>
    </source>
</evidence>
<gene>
    <name evidence="9" type="primary">LCA5L</name>
</gene>
<keyword evidence="2 5" id="KW-0175">Coiled coil</keyword>
<evidence type="ECO:0000256" key="3">
    <source>
        <dbReference type="ARBA" id="ARBA00041189"/>
    </source>
</evidence>
<evidence type="ECO:0000256" key="5">
    <source>
        <dbReference type="SAM" id="Coils"/>
    </source>
</evidence>